<protein>
    <submittedName>
        <fullName evidence="2">Uncharacterized protein</fullName>
    </submittedName>
</protein>
<dbReference type="AlphaFoldDB" id="A0A7X0HUQ2"/>
<sequence length="44" mass="5019">MDKRYNTNDDASAELKKALSKSTPRKYPNMSDAEMQLKIQGKKS</sequence>
<reference evidence="2 3" key="1">
    <citation type="submission" date="2020-08" db="EMBL/GenBank/DDBJ databases">
        <title>Genomic Encyclopedia of Type Strains, Phase IV (KMG-IV): sequencing the most valuable type-strain genomes for metagenomic binning, comparative biology and taxonomic classification.</title>
        <authorList>
            <person name="Goeker M."/>
        </authorList>
    </citation>
    <scope>NUCLEOTIDE SEQUENCE [LARGE SCALE GENOMIC DNA]</scope>
    <source>
        <strain evidence="2 3">DSM 5391</strain>
    </source>
</reference>
<proteinExistence type="predicted"/>
<gene>
    <name evidence="2" type="ORF">HNR53_003904</name>
</gene>
<evidence type="ECO:0000313" key="2">
    <source>
        <dbReference type="EMBL" id="MBB6447225.1"/>
    </source>
</evidence>
<dbReference type="EMBL" id="JACHGK010000018">
    <property type="protein sequence ID" value="MBB6447225.1"/>
    <property type="molecule type" value="Genomic_DNA"/>
</dbReference>
<accession>A0A7X0HUQ2</accession>
<feature type="region of interest" description="Disordered" evidence="1">
    <location>
        <begin position="1"/>
        <end position="44"/>
    </location>
</feature>
<evidence type="ECO:0000313" key="3">
    <source>
        <dbReference type="Proteomes" id="UP000531594"/>
    </source>
</evidence>
<dbReference type="RefSeq" id="WP_281391860.1">
    <property type="nucleotide sequence ID" value="NZ_JACHGK010000018.1"/>
</dbReference>
<keyword evidence="3" id="KW-1185">Reference proteome</keyword>
<comment type="caution">
    <text evidence="2">The sequence shown here is derived from an EMBL/GenBank/DDBJ whole genome shotgun (WGS) entry which is preliminary data.</text>
</comment>
<evidence type="ECO:0000256" key="1">
    <source>
        <dbReference type="SAM" id="MobiDB-lite"/>
    </source>
</evidence>
<name>A0A7X0HUQ2_9BACI</name>
<dbReference type="Proteomes" id="UP000531594">
    <property type="component" value="Unassembled WGS sequence"/>
</dbReference>
<feature type="compositionally biased region" description="Basic and acidic residues" evidence="1">
    <location>
        <begin position="1"/>
        <end position="17"/>
    </location>
</feature>
<organism evidence="2 3">
    <name type="scientific">Bacillus benzoevorans</name>
    <dbReference type="NCBI Taxonomy" id="1456"/>
    <lineage>
        <taxon>Bacteria</taxon>
        <taxon>Bacillati</taxon>
        <taxon>Bacillota</taxon>
        <taxon>Bacilli</taxon>
        <taxon>Bacillales</taxon>
        <taxon>Bacillaceae</taxon>
        <taxon>Bacillus</taxon>
    </lineage>
</organism>